<dbReference type="PANTHER" id="PTHR14969">
    <property type="entry name" value="SPHINGOSINE-1-PHOSPHATE PHOSPHOHYDROLASE"/>
    <property type="match status" value="1"/>
</dbReference>
<sequence>MATFDINMDIKKGLWKDVTALGGTFFFFIILAFLISLGYTTLFIQLVAGFLFTAIIITLSRIIYFKPRPKPKEYTNFIERIDASSFPSWHAARIILLALTLHFFFKNKYISLILTIVALLVCYSRIRLQKHDWIDIGAGIVLGALTYWVSVKII</sequence>
<dbReference type="Pfam" id="PF01569">
    <property type="entry name" value="PAP2"/>
    <property type="match status" value="1"/>
</dbReference>
<evidence type="ECO:0000256" key="1">
    <source>
        <dbReference type="SAM" id="Phobius"/>
    </source>
</evidence>
<dbReference type="SUPFAM" id="SSF48317">
    <property type="entry name" value="Acid phosphatase/Vanadium-dependent haloperoxidase"/>
    <property type="match status" value="1"/>
</dbReference>
<dbReference type="Proteomes" id="UP000178700">
    <property type="component" value="Unassembled WGS sequence"/>
</dbReference>
<comment type="caution">
    <text evidence="3">The sequence shown here is derived from an EMBL/GenBank/DDBJ whole genome shotgun (WGS) entry which is preliminary data.</text>
</comment>
<evidence type="ECO:0000313" key="3">
    <source>
        <dbReference type="EMBL" id="OGI64621.1"/>
    </source>
</evidence>
<feature type="transmembrane region" description="Helical" evidence="1">
    <location>
        <begin position="109"/>
        <end position="126"/>
    </location>
</feature>
<keyword evidence="1" id="KW-0472">Membrane</keyword>
<evidence type="ECO:0000313" key="4">
    <source>
        <dbReference type="Proteomes" id="UP000178700"/>
    </source>
</evidence>
<dbReference type="InterPro" id="IPR036938">
    <property type="entry name" value="PAP2/HPO_sf"/>
</dbReference>
<proteinExistence type="predicted"/>
<keyword evidence="1" id="KW-0812">Transmembrane</keyword>
<dbReference type="Gene3D" id="1.20.144.10">
    <property type="entry name" value="Phosphatidic acid phosphatase type 2/haloperoxidase"/>
    <property type="match status" value="1"/>
</dbReference>
<dbReference type="SMART" id="SM00014">
    <property type="entry name" value="acidPPc"/>
    <property type="match status" value="1"/>
</dbReference>
<keyword evidence="1" id="KW-1133">Transmembrane helix</keyword>
<reference evidence="3 4" key="1">
    <citation type="journal article" date="2016" name="Nat. Commun.">
        <title>Thousands of microbial genomes shed light on interconnected biogeochemical processes in an aquifer system.</title>
        <authorList>
            <person name="Anantharaman K."/>
            <person name="Brown C.T."/>
            <person name="Hug L.A."/>
            <person name="Sharon I."/>
            <person name="Castelle C.J."/>
            <person name="Probst A.J."/>
            <person name="Thomas B.C."/>
            <person name="Singh A."/>
            <person name="Wilkins M.J."/>
            <person name="Karaoz U."/>
            <person name="Brodie E.L."/>
            <person name="Williams K.H."/>
            <person name="Hubbard S.S."/>
            <person name="Banfield J.F."/>
        </authorList>
    </citation>
    <scope>NUCLEOTIDE SEQUENCE [LARGE SCALE GENOMIC DNA]</scope>
</reference>
<evidence type="ECO:0000259" key="2">
    <source>
        <dbReference type="SMART" id="SM00014"/>
    </source>
</evidence>
<dbReference type="AlphaFoldDB" id="A0A1F6V4C7"/>
<feature type="transmembrane region" description="Helical" evidence="1">
    <location>
        <begin position="43"/>
        <end position="65"/>
    </location>
</feature>
<feature type="domain" description="Phosphatidic acid phosphatase type 2/haloperoxidase" evidence="2">
    <location>
        <begin position="41"/>
        <end position="151"/>
    </location>
</feature>
<name>A0A1F6V4C7_9BACT</name>
<feature type="transmembrane region" description="Helical" evidence="1">
    <location>
        <begin position="18"/>
        <end position="37"/>
    </location>
</feature>
<dbReference type="GO" id="GO:0042392">
    <property type="term" value="F:sphingosine-1-phosphate phosphatase activity"/>
    <property type="evidence" value="ECO:0007669"/>
    <property type="project" value="TreeGrafter"/>
</dbReference>
<organism evidence="3 4">
    <name type="scientific">Candidatus Nomurabacteria bacterium RIFCSPHIGHO2_01_FULL_39_10</name>
    <dbReference type="NCBI Taxonomy" id="1801733"/>
    <lineage>
        <taxon>Bacteria</taxon>
        <taxon>Candidatus Nomuraibacteriota</taxon>
    </lineage>
</organism>
<feature type="transmembrane region" description="Helical" evidence="1">
    <location>
        <begin position="86"/>
        <end position="103"/>
    </location>
</feature>
<gene>
    <name evidence="3" type="ORF">A2642_04475</name>
</gene>
<dbReference type="PANTHER" id="PTHR14969:SF13">
    <property type="entry name" value="AT30094P"/>
    <property type="match status" value="1"/>
</dbReference>
<dbReference type="CDD" id="cd01610">
    <property type="entry name" value="PAP2_like"/>
    <property type="match status" value="1"/>
</dbReference>
<dbReference type="InterPro" id="IPR000326">
    <property type="entry name" value="PAP2/HPO"/>
</dbReference>
<dbReference type="EMBL" id="MFTJ01000046">
    <property type="protein sequence ID" value="OGI64621.1"/>
    <property type="molecule type" value="Genomic_DNA"/>
</dbReference>
<protein>
    <recommendedName>
        <fullName evidence="2">Phosphatidic acid phosphatase type 2/haloperoxidase domain-containing protein</fullName>
    </recommendedName>
</protein>
<feature type="transmembrane region" description="Helical" evidence="1">
    <location>
        <begin position="133"/>
        <end position="151"/>
    </location>
</feature>
<accession>A0A1F6V4C7</accession>